<dbReference type="PANTHER" id="PTHR47504:SF5">
    <property type="entry name" value="RIGHT ORIGIN-BINDING PROTEIN"/>
    <property type="match status" value="1"/>
</dbReference>
<dbReference type="Pfam" id="PF12833">
    <property type="entry name" value="HTH_18"/>
    <property type="match status" value="1"/>
</dbReference>
<dbReference type="EMBL" id="AP022642">
    <property type="protein sequence ID" value="BCA29214.1"/>
    <property type="molecule type" value="Genomic_DNA"/>
</dbReference>
<dbReference type="PRINTS" id="PR00032">
    <property type="entry name" value="HTHARAC"/>
</dbReference>
<dbReference type="InterPro" id="IPR018062">
    <property type="entry name" value="HTH_AraC-typ_CS"/>
</dbReference>
<dbReference type="SUPFAM" id="SSF55136">
    <property type="entry name" value="Probable bacterial effector-binding domain"/>
    <property type="match status" value="1"/>
</dbReference>
<dbReference type="GO" id="GO:0009893">
    <property type="term" value="P:positive regulation of metabolic process"/>
    <property type="evidence" value="ECO:0007669"/>
    <property type="project" value="UniProtKB-ARBA"/>
</dbReference>
<evidence type="ECO:0000256" key="2">
    <source>
        <dbReference type="ARBA" id="ARBA00023125"/>
    </source>
</evidence>
<evidence type="ECO:0000256" key="1">
    <source>
        <dbReference type="ARBA" id="ARBA00023015"/>
    </source>
</evidence>
<dbReference type="AlphaFoldDB" id="A0A679GT36"/>
<sequence length="280" mass="31434">MPSIEQVLWFIESEQDASLDLGSVAAHARLSPFALSRLFSLATGWSVMRYIRARRLTRAAHALGDGTRDILQVALDAGYGSHEAFTRAFSDLFGVTPRQVREQGHGNLHLVEPLRMKAMNFVELSEPRFETRPDFLIAGLGERFTFDRNEGIVGLWQAFAPYMGRIPGQSSDVTYGLCCNPGEDGSFEYIAGVEVPRIDGLPPTFRHFKVRQQDYAVFRHLGHISTIHQTFLTIFNKWLPASGYAFADAPEFEQYSADFEPMQGTGFVEVWVPVVRRALG</sequence>
<dbReference type="InterPro" id="IPR011256">
    <property type="entry name" value="Reg_factor_effector_dom_sf"/>
</dbReference>
<dbReference type="PROSITE" id="PS00041">
    <property type="entry name" value="HTH_ARAC_FAMILY_1"/>
    <property type="match status" value="1"/>
</dbReference>
<dbReference type="InterPro" id="IPR020449">
    <property type="entry name" value="Tscrpt_reg_AraC-type_HTH"/>
</dbReference>
<dbReference type="InterPro" id="IPR018060">
    <property type="entry name" value="HTH_AraC"/>
</dbReference>
<dbReference type="Gene3D" id="3.20.80.10">
    <property type="entry name" value="Regulatory factor, effector binding domain"/>
    <property type="match status" value="1"/>
</dbReference>
<keyword evidence="3" id="KW-0804">Transcription</keyword>
<proteinExistence type="predicted"/>
<keyword evidence="1" id="KW-0805">Transcription regulation</keyword>
<feature type="domain" description="HTH araC/xylS-type" evidence="4">
    <location>
        <begin position="5"/>
        <end position="103"/>
    </location>
</feature>
<dbReference type="Gene3D" id="1.10.10.60">
    <property type="entry name" value="Homeodomain-like"/>
    <property type="match status" value="2"/>
</dbReference>
<dbReference type="InterPro" id="IPR050959">
    <property type="entry name" value="MarA-like"/>
</dbReference>
<gene>
    <name evidence="5" type="ORF">PtoMrB4_31910</name>
</gene>
<evidence type="ECO:0000313" key="5">
    <source>
        <dbReference type="EMBL" id="BCA29214.1"/>
    </source>
</evidence>
<name>A0A679GT36_9GAMM</name>
<dbReference type="KEGG" id="poj:PtoMrB4_31910"/>
<dbReference type="InterPro" id="IPR009057">
    <property type="entry name" value="Homeodomain-like_sf"/>
</dbReference>
<dbReference type="SMART" id="SM00342">
    <property type="entry name" value="HTH_ARAC"/>
    <property type="match status" value="1"/>
</dbReference>
<protein>
    <submittedName>
        <fullName evidence="5">AraC family transcriptional regulator</fullName>
    </submittedName>
</protein>
<dbReference type="RefSeq" id="WP_172433894.1">
    <property type="nucleotide sequence ID" value="NZ_AP022642.1"/>
</dbReference>
<evidence type="ECO:0000313" key="6">
    <source>
        <dbReference type="Proteomes" id="UP000501237"/>
    </source>
</evidence>
<dbReference type="GO" id="GO:0043565">
    <property type="term" value="F:sequence-specific DNA binding"/>
    <property type="evidence" value="ECO:0007669"/>
    <property type="project" value="InterPro"/>
</dbReference>
<dbReference type="SUPFAM" id="SSF46689">
    <property type="entry name" value="Homeodomain-like"/>
    <property type="match status" value="2"/>
</dbReference>
<evidence type="ECO:0000256" key="3">
    <source>
        <dbReference type="ARBA" id="ARBA00023163"/>
    </source>
</evidence>
<dbReference type="GeneID" id="57398404"/>
<dbReference type="GO" id="GO:0003700">
    <property type="term" value="F:DNA-binding transcription factor activity"/>
    <property type="evidence" value="ECO:0007669"/>
    <property type="project" value="InterPro"/>
</dbReference>
<dbReference type="PROSITE" id="PS01124">
    <property type="entry name" value="HTH_ARAC_FAMILY_2"/>
    <property type="match status" value="1"/>
</dbReference>
<reference evidence="5 6" key="1">
    <citation type="journal article" date="2020" name="Microbiol. Resour. Announc.">
        <title>Complete genome sequence of Pseudomonas otitidis strain MrB4, isolated from Lake Biwa in Japan.</title>
        <authorList>
            <person name="Miyazaki K."/>
            <person name="Hase E."/>
            <person name="Maruya T."/>
        </authorList>
    </citation>
    <scope>NUCLEOTIDE SEQUENCE [LARGE SCALE GENOMIC DNA]</scope>
    <source>
        <strain evidence="5 6">MrB4</strain>
    </source>
</reference>
<keyword evidence="2" id="KW-0238">DNA-binding</keyword>
<accession>A0A679GT36</accession>
<dbReference type="InterPro" id="IPR029442">
    <property type="entry name" value="GyrI-like"/>
</dbReference>
<organism evidence="5 6">
    <name type="scientific">Metapseudomonas otitidis</name>
    <dbReference type="NCBI Taxonomy" id="319939"/>
    <lineage>
        <taxon>Bacteria</taxon>
        <taxon>Pseudomonadati</taxon>
        <taxon>Pseudomonadota</taxon>
        <taxon>Gammaproteobacteria</taxon>
        <taxon>Pseudomonadales</taxon>
        <taxon>Pseudomonadaceae</taxon>
        <taxon>Metapseudomonas</taxon>
    </lineage>
</organism>
<dbReference type="Proteomes" id="UP000501237">
    <property type="component" value="Chromosome"/>
</dbReference>
<dbReference type="SMART" id="SM00871">
    <property type="entry name" value="AraC_E_bind"/>
    <property type="match status" value="1"/>
</dbReference>
<evidence type="ECO:0000259" key="4">
    <source>
        <dbReference type="PROSITE" id="PS01124"/>
    </source>
</evidence>
<dbReference type="PANTHER" id="PTHR47504">
    <property type="entry name" value="RIGHT ORIGIN-BINDING PROTEIN"/>
    <property type="match status" value="1"/>
</dbReference>
<dbReference type="InterPro" id="IPR010499">
    <property type="entry name" value="AraC_E-bd"/>
</dbReference>
<dbReference type="Pfam" id="PF06445">
    <property type="entry name" value="GyrI-like"/>
    <property type="match status" value="1"/>
</dbReference>